<proteinExistence type="predicted"/>
<dbReference type="EMBL" id="JASCZI010010474">
    <property type="protein sequence ID" value="MED6117908.1"/>
    <property type="molecule type" value="Genomic_DNA"/>
</dbReference>
<name>A0ABU6R1G7_9FABA</name>
<keyword evidence="3" id="KW-1185">Reference proteome</keyword>
<evidence type="ECO:0000256" key="1">
    <source>
        <dbReference type="SAM" id="MobiDB-lite"/>
    </source>
</evidence>
<protein>
    <submittedName>
        <fullName evidence="2">Uncharacterized protein</fullName>
    </submittedName>
</protein>
<evidence type="ECO:0000313" key="3">
    <source>
        <dbReference type="Proteomes" id="UP001341840"/>
    </source>
</evidence>
<feature type="compositionally biased region" description="Basic and acidic residues" evidence="1">
    <location>
        <begin position="1"/>
        <end position="10"/>
    </location>
</feature>
<feature type="region of interest" description="Disordered" evidence="1">
    <location>
        <begin position="1"/>
        <end position="34"/>
    </location>
</feature>
<gene>
    <name evidence="2" type="ORF">PIB30_114444</name>
</gene>
<comment type="caution">
    <text evidence="2">The sequence shown here is derived from an EMBL/GenBank/DDBJ whole genome shotgun (WGS) entry which is preliminary data.</text>
</comment>
<dbReference type="Proteomes" id="UP001341840">
    <property type="component" value="Unassembled WGS sequence"/>
</dbReference>
<evidence type="ECO:0000313" key="2">
    <source>
        <dbReference type="EMBL" id="MED6117908.1"/>
    </source>
</evidence>
<organism evidence="2 3">
    <name type="scientific">Stylosanthes scabra</name>
    <dbReference type="NCBI Taxonomy" id="79078"/>
    <lineage>
        <taxon>Eukaryota</taxon>
        <taxon>Viridiplantae</taxon>
        <taxon>Streptophyta</taxon>
        <taxon>Embryophyta</taxon>
        <taxon>Tracheophyta</taxon>
        <taxon>Spermatophyta</taxon>
        <taxon>Magnoliopsida</taxon>
        <taxon>eudicotyledons</taxon>
        <taxon>Gunneridae</taxon>
        <taxon>Pentapetalae</taxon>
        <taxon>rosids</taxon>
        <taxon>fabids</taxon>
        <taxon>Fabales</taxon>
        <taxon>Fabaceae</taxon>
        <taxon>Papilionoideae</taxon>
        <taxon>50 kb inversion clade</taxon>
        <taxon>dalbergioids sensu lato</taxon>
        <taxon>Dalbergieae</taxon>
        <taxon>Pterocarpus clade</taxon>
        <taxon>Stylosanthes</taxon>
    </lineage>
</organism>
<reference evidence="2 3" key="1">
    <citation type="journal article" date="2023" name="Plants (Basel)">
        <title>Bridging the Gap: Combining Genomics and Transcriptomics Approaches to Understand Stylosanthes scabra, an Orphan Legume from the Brazilian Caatinga.</title>
        <authorList>
            <person name="Ferreira-Neto J.R.C."/>
            <person name="da Silva M.D."/>
            <person name="Binneck E."/>
            <person name="de Melo N.F."/>
            <person name="da Silva R.H."/>
            <person name="de Melo A.L.T.M."/>
            <person name="Pandolfi V."/>
            <person name="Bustamante F.O."/>
            <person name="Brasileiro-Vidal A.C."/>
            <person name="Benko-Iseppon A.M."/>
        </authorList>
    </citation>
    <scope>NUCLEOTIDE SEQUENCE [LARGE SCALE GENOMIC DNA]</scope>
    <source>
        <tissue evidence="2">Leaves</tissue>
    </source>
</reference>
<sequence length="101" mass="11308">GEDHGGKKGTTETGASFWKGRGQRKNRGGRERPLKQGLLFGREEEGFSLDLNIRLQARIQEFCEFNRDCSCTTTFYSCTDGYYRRLRSTGCTDGLAVGKGD</sequence>
<feature type="non-terminal residue" evidence="2">
    <location>
        <position position="1"/>
    </location>
</feature>
<accession>A0ABU6R1G7</accession>